<dbReference type="NCBIfam" id="NF003740">
    <property type="entry name" value="PRK05337.1"/>
    <property type="match status" value="1"/>
</dbReference>
<dbReference type="GO" id="GO:0004563">
    <property type="term" value="F:beta-N-acetylhexosaminidase activity"/>
    <property type="evidence" value="ECO:0007669"/>
    <property type="project" value="UniProtKB-EC"/>
</dbReference>
<comment type="similarity">
    <text evidence="1">Belongs to the glycosyl hydrolase 3 family.</text>
</comment>
<dbReference type="EMBL" id="JARLKY010000119">
    <property type="protein sequence ID" value="MEC0232336.1"/>
    <property type="molecule type" value="Genomic_DNA"/>
</dbReference>
<dbReference type="SUPFAM" id="SSF51445">
    <property type="entry name" value="(Trans)glycosidases"/>
    <property type="match status" value="1"/>
</dbReference>
<feature type="signal peptide" evidence="4">
    <location>
        <begin position="1"/>
        <end position="26"/>
    </location>
</feature>
<sequence length="429" mass="45686">MKQNMQMTVGSMMVFAALSLVMTGCASHRSEPPATAIPTVTASASPTAAVTPAPTVKPVSTPAPTTASLIKTMSLEEKIGQMIIAGIDGYSVNAATRELLIDRHVGGIILYKPNVQNTNQLVGLVNGLKKSNSINKLPLWIGADEEGGRVTRLPDELLKTPTSQEIGKKGSTQLAYNIGHLLGKELNAYGLNMDFAPDLDVNSNPQNPVIGDRSFGADAATVSSQGIQVMNGLQNQKVVPVVKHFPGHGDTSVDSHIGLPIVQNDLARLRKLELVPFAEAIKHQADAVMVAHILLPKIDASNPASMSRTIMTDLLRKEMGFQGLIMTDDMTMGAITTNYGLGEAAVKAVLAGSNIVMVGHEHENVIAVITALVEAVKSGRIPQETIDQSVSLVMKLKQKYELNDEAVKVPDVKKLNAEVKEVLGSQTSK</sequence>
<evidence type="ECO:0000259" key="5">
    <source>
        <dbReference type="Pfam" id="PF00933"/>
    </source>
</evidence>
<proteinExistence type="inferred from homology"/>
<keyword evidence="2 6" id="KW-0378">Hydrolase</keyword>
<keyword evidence="3 6" id="KW-0326">Glycosidase</keyword>
<reference evidence="6 7" key="1">
    <citation type="submission" date="2023-03" db="EMBL/GenBank/DDBJ databases">
        <title>Bacillus Genome Sequencing.</title>
        <authorList>
            <person name="Dunlap C."/>
        </authorList>
    </citation>
    <scope>NUCLEOTIDE SEQUENCE [LARGE SCALE GENOMIC DNA]</scope>
    <source>
        <strain evidence="6 7">BD-533</strain>
    </source>
</reference>
<accession>A0ABU6GEL9</accession>
<comment type="caution">
    <text evidence="6">The sequence shown here is derived from an EMBL/GenBank/DDBJ whole genome shotgun (WGS) entry which is preliminary data.</text>
</comment>
<feature type="chain" id="PRO_5046630296" evidence="4">
    <location>
        <begin position="27"/>
        <end position="429"/>
    </location>
</feature>
<evidence type="ECO:0000256" key="1">
    <source>
        <dbReference type="ARBA" id="ARBA00005336"/>
    </source>
</evidence>
<dbReference type="Proteomes" id="UP001338137">
    <property type="component" value="Unassembled WGS sequence"/>
</dbReference>
<evidence type="ECO:0000256" key="4">
    <source>
        <dbReference type="SAM" id="SignalP"/>
    </source>
</evidence>
<dbReference type="InterPro" id="IPR019800">
    <property type="entry name" value="Glyco_hydro_3_AS"/>
</dbReference>
<dbReference type="InterPro" id="IPR017853">
    <property type="entry name" value="GH"/>
</dbReference>
<dbReference type="Pfam" id="PF00933">
    <property type="entry name" value="Glyco_hydro_3"/>
    <property type="match status" value="1"/>
</dbReference>
<dbReference type="PROSITE" id="PS00775">
    <property type="entry name" value="GLYCOSYL_HYDROL_F3"/>
    <property type="match status" value="1"/>
</dbReference>
<evidence type="ECO:0000256" key="2">
    <source>
        <dbReference type="ARBA" id="ARBA00022801"/>
    </source>
</evidence>
<name>A0ABU6GEL9_9BACL</name>
<evidence type="ECO:0000313" key="6">
    <source>
        <dbReference type="EMBL" id="MEC0232336.1"/>
    </source>
</evidence>
<dbReference type="InterPro" id="IPR001764">
    <property type="entry name" value="Glyco_hydro_3_N"/>
</dbReference>
<dbReference type="EC" id="3.2.1.52" evidence="6"/>
<gene>
    <name evidence="6" type="primary">nagZ</name>
    <name evidence="6" type="ORF">P4I72_35070</name>
</gene>
<dbReference type="Gene3D" id="3.20.20.300">
    <property type="entry name" value="Glycoside hydrolase, family 3, N-terminal domain"/>
    <property type="match status" value="1"/>
</dbReference>
<dbReference type="InterPro" id="IPR050226">
    <property type="entry name" value="NagZ_Beta-hexosaminidase"/>
</dbReference>
<dbReference type="RefSeq" id="WP_326076498.1">
    <property type="nucleotide sequence ID" value="NZ_JARLKY010000119.1"/>
</dbReference>
<keyword evidence="4" id="KW-0732">Signal</keyword>
<dbReference type="InterPro" id="IPR036962">
    <property type="entry name" value="Glyco_hydro_3_N_sf"/>
</dbReference>
<feature type="domain" description="Glycoside hydrolase family 3 N-terminal" evidence="5">
    <location>
        <begin position="75"/>
        <end position="395"/>
    </location>
</feature>
<protein>
    <submittedName>
        <fullName evidence="6">Beta-N-acetylhexosaminidase</fullName>
        <ecNumber evidence="6">3.2.1.52</ecNumber>
    </submittedName>
</protein>
<dbReference type="PROSITE" id="PS51257">
    <property type="entry name" value="PROKAR_LIPOPROTEIN"/>
    <property type="match status" value="1"/>
</dbReference>
<evidence type="ECO:0000313" key="7">
    <source>
        <dbReference type="Proteomes" id="UP001338137"/>
    </source>
</evidence>
<keyword evidence="7" id="KW-1185">Reference proteome</keyword>
<dbReference type="PANTHER" id="PTHR30480">
    <property type="entry name" value="BETA-HEXOSAMINIDASE-RELATED"/>
    <property type="match status" value="1"/>
</dbReference>
<organism evidence="6 7">
    <name type="scientific">Paenibacillus alba</name>
    <dbReference type="NCBI Taxonomy" id="1197127"/>
    <lineage>
        <taxon>Bacteria</taxon>
        <taxon>Bacillati</taxon>
        <taxon>Bacillota</taxon>
        <taxon>Bacilli</taxon>
        <taxon>Bacillales</taxon>
        <taxon>Paenibacillaceae</taxon>
        <taxon>Paenibacillus</taxon>
    </lineage>
</organism>
<evidence type="ECO:0000256" key="3">
    <source>
        <dbReference type="ARBA" id="ARBA00023295"/>
    </source>
</evidence>
<dbReference type="PANTHER" id="PTHR30480:SF16">
    <property type="entry name" value="GLYCOSIDE HYDROLASE FAMILY 3 DOMAIN PROTEIN"/>
    <property type="match status" value="1"/>
</dbReference>